<dbReference type="RefSeq" id="WP_219781372.1">
    <property type="nucleotide sequence ID" value="NZ_JAHXPT010000023.1"/>
</dbReference>
<proteinExistence type="predicted"/>
<dbReference type="Pfam" id="PF07501">
    <property type="entry name" value="G5"/>
    <property type="match status" value="1"/>
</dbReference>
<keyword evidence="5" id="KW-1185">Reference proteome</keyword>
<organism evidence="4 5">
    <name type="scientific">Clostridium weizhouense</name>
    <dbReference type="NCBI Taxonomy" id="2859781"/>
    <lineage>
        <taxon>Bacteria</taxon>
        <taxon>Bacillati</taxon>
        <taxon>Bacillota</taxon>
        <taxon>Clostridia</taxon>
        <taxon>Eubacteriales</taxon>
        <taxon>Clostridiaceae</taxon>
        <taxon>Clostridium</taxon>
    </lineage>
</organism>
<name>A0ABS7ATB9_9CLOT</name>
<sequence>MDTRKTRKIKFIICIILLLNSINLVVNADTNRIYEAYVDNRLIGYIDNKNTFRNTYKDTKEELNNRIGSKCIRDKKIKFKSTDLKSEISTKEEIESNIIKTIDTEVNAQTININDKNCGTLFNKNEVNEAIKKFTNEYLKNMNINIDNVLEVSIDSDFKTSEEKVPISQINNINQIVDNINNDPNIKDNINIDVKVKEDKEVSIEPQTTIKQDESMYVGESKIIEDGESGSKHVLSEVIYHNGNKLKENIISEDILKNAKDRVECIGTKSPIGSNTAFLQAPTRGGWITSKFGARWGRNHNGIDIAGNTGDPVTAAYDGTIQEAGQVSGYGNMIKIKHQDNIETIYGHLSSIKVKKGQKVKKGDIIGCVGSTGRSTGPHLHFELRSKGKPINPEGYILNN</sequence>
<dbReference type="Pfam" id="PF01551">
    <property type="entry name" value="Peptidase_M23"/>
    <property type="match status" value="1"/>
</dbReference>
<evidence type="ECO:0000256" key="2">
    <source>
        <dbReference type="SAM" id="SignalP"/>
    </source>
</evidence>
<dbReference type="CDD" id="cd12797">
    <property type="entry name" value="M23_peptidase"/>
    <property type="match status" value="1"/>
</dbReference>
<dbReference type="PANTHER" id="PTHR21666">
    <property type="entry name" value="PEPTIDASE-RELATED"/>
    <property type="match status" value="1"/>
</dbReference>
<keyword evidence="1 2" id="KW-0732">Signal</keyword>
<protein>
    <submittedName>
        <fullName evidence="4">Peptidoglycan DD-metalloendopeptidase family protein</fullName>
    </submittedName>
</protein>
<dbReference type="PANTHER" id="PTHR21666:SF270">
    <property type="entry name" value="MUREIN HYDROLASE ACTIVATOR ENVC"/>
    <property type="match status" value="1"/>
</dbReference>
<dbReference type="InterPro" id="IPR011098">
    <property type="entry name" value="G5_dom"/>
</dbReference>
<evidence type="ECO:0000313" key="4">
    <source>
        <dbReference type="EMBL" id="MBW6411907.1"/>
    </source>
</evidence>
<reference evidence="4 5" key="1">
    <citation type="submission" date="2021-07" db="EMBL/GenBank/DDBJ databases">
        <title>Clostridium weizhouense sp. nov., an anaerobic bacterium isolated from activated sludge of Petroleum wastewater.</title>
        <authorList>
            <person name="Li Q."/>
        </authorList>
    </citation>
    <scope>NUCLEOTIDE SEQUENCE [LARGE SCALE GENOMIC DNA]</scope>
    <source>
        <strain evidence="4 5">YB-6</strain>
    </source>
</reference>
<evidence type="ECO:0000313" key="5">
    <source>
        <dbReference type="Proteomes" id="UP001519921"/>
    </source>
</evidence>
<accession>A0ABS7ATB9</accession>
<feature type="chain" id="PRO_5046072358" evidence="2">
    <location>
        <begin position="29"/>
        <end position="400"/>
    </location>
</feature>
<dbReference type="InterPro" id="IPR011055">
    <property type="entry name" value="Dup_hybrid_motif"/>
</dbReference>
<evidence type="ECO:0000259" key="3">
    <source>
        <dbReference type="PROSITE" id="PS51109"/>
    </source>
</evidence>
<dbReference type="SMART" id="SM01208">
    <property type="entry name" value="G5"/>
    <property type="match status" value="1"/>
</dbReference>
<evidence type="ECO:0000256" key="1">
    <source>
        <dbReference type="ARBA" id="ARBA00022729"/>
    </source>
</evidence>
<feature type="domain" description="G5" evidence="3">
    <location>
        <begin position="190"/>
        <end position="270"/>
    </location>
</feature>
<comment type="caution">
    <text evidence="4">The sequence shown here is derived from an EMBL/GenBank/DDBJ whole genome shotgun (WGS) entry which is preliminary data.</text>
</comment>
<dbReference type="InterPro" id="IPR016047">
    <property type="entry name" value="M23ase_b-sheet_dom"/>
</dbReference>
<feature type="signal peptide" evidence="2">
    <location>
        <begin position="1"/>
        <end position="28"/>
    </location>
</feature>
<dbReference type="Proteomes" id="UP001519921">
    <property type="component" value="Unassembled WGS sequence"/>
</dbReference>
<dbReference type="Gene3D" id="2.70.70.10">
    <property type="entry name" value="Glucose Permease (Domain IIA)"/>
    <property type="match status" value="1"/>
</dbReference>
<dbReference type="Gene3D" id="2.20.230.10">
    <property type="entry name" value="Resuscitation-promoting factor rpfb"/>
    <property type="match status" value="1"/>
</dbReference>
<dbReference type="EMBL" id="JAHXPT010000023">
    <property type="protein sequence ID" value="MBW6411907.1"/>
    <property type="molecule type" value="Genomic_DNA"/>
</dbReference>
<gene>
    <name evidence="4" type="ORF">KYD98_17650</name>
</gene>
<dbReference type="PROSITE" id="PS51109">
    <property type="entry name" value="G5"/>
    <property type="match status" value="1"/>
</dbReference>
<dbReference type="InterPro" id="IPR050570">
    <property type="entry name" value="Cell_wall_metabolism_enzyme"/>
</dbReference>
<dbReference type="SUPFAM" id="SSF51261">
    <property type="entry name" value="Duplicated hybrid motif"/>
    <property type="match status" value="1"/>
</dbReference>